<reference evidence="1" key="1">
    <citation type="submission" date="2022-08" db="EMBL/GenBank/DDBJ databases">
        <authorList>
            <person name="Gutierrez-Valencia J."/>
        </authorList>
    </citation>
    <scope>NUCLEOTIDE SEQUENCE</scope>
</reference>
<protein>
    <submittedName>
        <fullName evidence="1">Uncharacterized protein</fullName>
    </submittedName>
</protein>
<proteinExistence type="predicted"/>
<keyword evidence="2" id="KW-1185">Reference proteome</keyword>
<evidence type="ECO:0000313" key="1">
    <source>
        <dbReference type="EMBL" id="CAI0385752.1"/>
    </source>
</evidence>
<dbReference type="EMBL" id="CAMGYJ010000002">
    <property type="protein sequence ID" value="CAI0385752.1"/>
    <property type="molecule type" value="Genomic_DNA"/>
</dbReference>
<name>A0AAV0HKH1_9ROSI</name>
<comment type="caution">
    <text evidence="1">The sequence shown here is derived from an EMBL/GenBank/DDBJ whole genome shotgun (WGS) entry which is preliminary data.</text>
</comment>
<dbReference type="AlphaFoldDB" id="A0AAV0HKH1"/>
<sequence length="73" mass="8475">MFPCYLHCPLARLRSKRLDEMMANQTLILVGPRVAAYIQTGKENQRGEEAHQEMPRESGLQWILTLTMMMILI</sequence>
<accession>A0AAV0HKH1</accession>
<evidence type="ECO:0000313" key="2">
    <source>
        <dbReference type="Proteomes" id="UP001154282"/>
    </source>
</evidence>
<gene>
    <name evidence="1" type="ORF">LITE_LOCUS4902</name>
</gene>
<dbReference type="Proteomes" id="UP001154282">
    <property type="component" value="Unassembled WGS sequence"/>
</dbReference>
<organism evidence="1 2">
    <name type="scientific">Linum tenue</name>
    <dbReference type="NCBI Taxonomy" id="586396"/>
    <lineage>
        <taxon>Eukaryota</taxon>
        <taxon>Viridiplantae</taxon>
        <taxon>Streptophyta</taxon>
        <taxon>Embryophyta</taxon>
        <taxon>Tracheophyta</taxon>
        <taxon>Spermatophyta</taxon>
        <taxon>Magnoliopsida</taxon>
        <taxon>eudicotyledons</taxon>
        <taxon>Gunneridae</taxon>
        <taxon>Pentapetalae</taxon>
        <taxon>rosids</taxon>
        <taxon>fabids</taxon>
        <taxon>Malpighiales</taxon>
        <taxon>Linaceae</taxon>
        <taxon>Linum</taxon>
    </lineage>
</organism>